<dbReference type="OrthoDB" id="2751174at2759"/>
<comment type="caution">
    <text evidence="2">The sequence shown here is derived from an EMBL/GenBank/DDBJ whole genome shotgun (WGS) entry which is preliminary data.</text>
</comment>
<gene>
    <name evidence="2" type="ORF">A0H81_14921</name>
</gene>
<feature type="compositionally biased region" description="Basic and acidic residues" evidence="1">
    <location>
        <begin position="44"/>
        <end position="56"/>
    </location>
</feature>
<name>A0A1C7LKJ0_GRIFR</name>
<reference evidence="2 3" key="1">
    <citation type="submission" date="2016-03" db="EMBL/GenBank/DDBJ databases">
        <title>Whole genome sequencing of Grifola frondosa 9006-11.</title>
        <authorList>
            <person name="Min B."/>
            <person name="Park H."/>
            <person name="Kim J.-G."/>
            <person name="Cho H."/>
            <person name="Oh Y.-L."/>
            <person name="Kong W.-S."/>
            <person name="Choi I.-G."/>
        </authorList>
    </citation>
    <scope>NUCLEOTIDE SEQUENCE [LARGE SCALE GENOMIC DNA]</scope>
    <source>
        <strain evidence="2 3">9006-11</strain>
    </source>
</reference>
<evidence type="ECO:0000313" key="2">
    <source>
        <dbReference type="EMBL" id="OBZ65068.1"/>
    </source>
</evidence>
<dbReference type="AlphaFoldDB" id="A0A1C7LKJ0"/>
<feature type="compositionally biased region" description="Low complexity" evidence="1">
    <location>
        <begin position="63"/>
        <end position="76"/>
    </location>
</feature>
<protein>
    <submittedName>
        <fullName evidence="2">Uncharacterized protein</fullName>
    </submittedName>
</protein>
<feature type="region of interest" description="Disordered" evidence="1">
    <location>
        <begin position="44"/>
        <end position="77"/>
    </location>
</feature>
<keyword evidence="3" id="KW-1185">Reference proteome</keyword>
<evidence type="ECO:0000313" key="3">
    <source>
        <dbReference type="Proteomes" id="UP000092993"/>
    </source>
</evidence>
<organism evidence="2 3">
    <name type="scientific">Grifola frondosa</name>
    <name type="common">Maitake</name>
    <name type="synonym">Polyporus frondosus</name>
    <dbReference type="NCBI Taxonomy" id="5627"/>
    <lineage>
        <taxon>Eukaryota</taxon>
        <taxon>Fungi</taxon>
        <taxon>Dikarya</taxon>
        <taxon>Basidiomycota</taxon>
        <taxon>Agaricomycotina</taxon>
        <taxon>Agaricomycetes</taxon>
        <taxon>Polyporales</taxon>
        <taxon>Grifolaceae</taxon>
        <taxon>Grifola</taxon>
    </lineage>
</organism>
<dbReference type="Proteomes" id="UP000092993">
    <property type="component" value="Unassembled WGS sequence"/>
</dbReference>
<dbReference type="EMBL" id="LUGG01000057">
    <property type="protein sequence ID" value="OBZ65068.1"/>
    <property type="molecule type" value="Genomic_DNA"/>
</dbReference>
<proteinExistence type="predicted"/>
<sequence length="227" mass="25111">MQTRILRIVVTPPTDDVLTTDLCHASPPHFQVAEATPMLEGLRNDESCFDDRDKTQRQAQDTSSIGSSSSSSSSSSADRAGHFLLNLDFDNHTPFSIESILSEIESSGSSNFTLLGDIQTERHPSAGGQPSERSPFEDDSEYVVVTEEMLGTHQDRDLSTDSVTYRPARIAQNQLYHASWRHAMYVSSLVWPAGTRANGERLNTRRGDKRRRGVSTIKRVLTLGLSA</sequence>
<accession>A0A1C7LKJ0</accession>
<evidence type="ECO:0000256" key="1">
    <source>
        <dbReference type="SAM" id="MobiDB-lite"/>
    </source>
</evidence>